<keyword evidence="3 6" id="KW-0812">Transmembrane</keyword>
<reference evidence="9 10" key="1">
    <citation type="journal article" date="2011" name="Stand. Genomic Sci.">
        <title>Complete genome sequence of Haliscomenobacter hydrossis type strain (O).</title>
        <authorList>
            <consortium name="US DOE Joint Genome Institute (JGI-PGF)"/>
            <person name="Daligault H."/>
            <person name="Lapidus A."/>
            <person name="Zeytun A."/>
            <person name="Nolan M."/>
            <person name="Lucas S."/>
            <person name="Del Rio T.G."/>
            <person name="Tice H."/>
            <person name="Cheng J.F."/>
            <person name="Tapia R."/>
            <person name="Han C."/>
            <person name="Goodwin L."/>
            <person name="Pitluck S."/>
            <person name="Liolios K."/>
            <person name="Pagani I."/>
            <person name="Ivanova N."/>
            <person name="Huntemann M."/>
            <person name="Mavromatis K."/>
            <person name="Mikhailova N."/>
            <person name="Pati A."/>
            <person name="Chen A."/>
            <person name="Palaniappan K."/>
            <person name="Land M."/>
            <person name="Hauser L."/>
            <person name="Brambilla E.M."/>
            <person name="Rohde M."/>
            <person name="Verbarg S."/>
            <person name="Goker M."/>
            <person name="Bristow J."/>
            <person name="Eisen J.A."/>
            <person name="Markowitz V."/>
            <person name="Hugenholtz P."/>
            <person name="Kyrpides N.C."/>
            <person name="Klenk H.P."/>
            <person name="Woyke T."/>
        </authorList>
    </citation>
    <scope>NUCLEOTIDE SEQUENCE [LARGE SCALE GENOMIC DNA]</scope>
    <source>
        <strain evidence="10">ATCC 27775 / DSM 1100 / LMG 10767 / O</strain>
    </source>
</reference>
<sequence length="811" mass="90308">MTNNPIKLAFKSLQRNRLVAGINLLGLALGFAVCTLILLMVLHERDFDRFHTRFERIYRVNTTSRYEGAAESTGPFSSYPMGPFLANTFEKEIENYTRLAPIDQNFVLSYKGIPNTIGQVFAVDTSFFSVFDFPLLVGNPRTAFADERNVVLSKQKAEEIFGHTDVLGKVLTKTYANPYKDNQDTVEHFTVSGVLAEIPAQSHLQFDLLFHIKRLPFWAVWDPNMINNWHAQATLTYVCLRNDNVNVAALQKKIPKKLKARMTQSENIALSLQALKDVHMRSGKLQDGESTNHAKFDEAYLLIFGAIGLFILFIACINYSNLSTIIAGRRGREIAVRKTIGASQQSIVFQFLNESFLMTGIALALSVGVIFMLRPLLIGVDYPVSALRYLSTPGFGLAILAAIFVLGIISGAYPAFVVSRFLPVKIFRGGKGLEMRRSKLIPALVVLQFTAAIVLVVCTLVSSRQLNFVLKSDMGYATDQILVADLGMSNIFKSQVLKEELEKIPGVEEVALSDQTLGVGLMQNGVKYVSKKGKLEHIAIPRIAVDQNFMGFYQMKLVAGKGISTEGPAKGNEYLINETLAKQLGWTAQEAIGKQMRYTEMVDMGQIVGVVKDFHFNNLYQNIEPLCMRASNWTTAISVKVATNDLSKNLSSITTAWQKIIPDKPFNYQFMDDRFAMVYAAESRLNRLTQLGSALAIFIACLGLFGLATYAVERRTKEIGIRKVMGASISSITSLLSREFIRLVLIATLIAGPIAWYLSEQWLQNFSYRITPQWWMFLLAGLGAALVAFLTISVQSVRAALSDPVKSLRNE</sequence>
<dbReference type="EMBL" id="CP002691">
    <property type="protein sequence ID" value="AEE51692.1"/>
    <property type="molecule type" value="Genomic_DNA"/>
</dbReference>
<dbReference type="HOGENOM" id="CLU_008713_1_0_10"/>
<evidence type="ECO:0000256" key="3">
    <source>
        <dbReference type="ARBA" id="ARBA00022692"/>
    </source>
</evidence>
<dbReference type="PANTHER" id="PTHR30572">
    <property type="entry name" value="MEMBRANE COMPONENT OF TRANSPORTER-RELATED"/>
    <property type="match status" value="1"/>
</dbReference>
<dbReference type="InterPro" id="IPR050250">
    <property type="entry name" value="Macrolide_Exporter_MacB"/>
</dbReference>
<feature type="transmembrane region" description="Helical" evidence="6">
    <location>
        <begin position="397"/>
        <end position="419"/>
    </location>
</feature>
<evidence type="ECO:0000256" key="4">
    <source>
        <dbReference type="ARBA" id="ARBA00022989"/>
    </source>
</evidence>
<dbReference type="PANTHER" id="PTHR30572:SF18">
    <property type="entry name" value="ABC-TYPE MACROLIDE FAMILY EXPORT SYSTEM PERMEASE COMPONENT 2"/>
    <property type="match status" value="1"/>
</dbReference>
<dbReference type="AlphaFoldDB" id="F4L285"/>
<feature type="domain" description="MacB-like periplasmic core" evidence="8">
    <location>
        <begin position="21"/>
        <end position="254"/>
    </location>
</feature>
<dbReference type="OrthoDB" id="5933722at2"/>
<feature type="transmembrane region" description="Helical" evidence="6">
    <location>
        <begin position="691"/>
        <end position="712"/>
    </location>
</feature>
<feature type="transmembrane region" description="Helical" evidence="6">
    <location>
        <begin position="774"/>
        <end position="792"/>
    </location>
</feature>
<evidence type="ECO:0000313" key="9">
    <source>
        <dbReference type="EMBL" id="AEE51692.1"/>
    </source>
</evidence>
<evidence type="ECO:0000256" key="2">
    <source>
        <dbReference type="ARBA" id="ARBA00022475"/>
    </source>
</evidence>
<dbReference type="Proteomes" id="UP000008461">
    <property type="component" value="Chromosome"/>
</dbReference>
<keyword evidence="4 6" id="KW-1133">Transmembrane helix</keyword>
<evidence type="ECO:0000259" key="8">
    <source>
        <dbReference type="Pfam" id="PF12704"/>
    </source>
</evidence>
<proteinExistence type="predicted"/>
<feature type="transmembrane region" description="Helical" evidence="6">
    <location>
        <begin position="440"/>
        <end position="462"/>
    </location>
</feature>
<evidence type="ECO:0000259" key="7">
    <source>
        <dbReference type="Pfam" id="PF02687"/>
    </source>
</evidence>
<feature type="transmembrane region" description="Helical" evidence="6">
    <location>
        <begin position="21"/>
        <end position="42"/>
    </location>
</feature>
<protein>
    <submittedName>
        <fullName evidence="9">Uncharacterized protein</fullName>
    </submittedName>
</protein>
<gene>
    <name evidence="9" type="ordered locus">Halhy_3840</name>
</gene>
<dbReference type="RefSeq" id="WP_013766231.1">
    <property type="nucleotide sequence ID" value="NC_015510.1"/>
</dbReference>
<dbReference type="GO" id="GO:0005886">
    <property type="term" value="C:plasma membrane"/>
    <property type="evidence" value="ECO:0007669"/>
    <property type="project" value="UniProtKB-SubCell"/>
</dbReference>
<dbReference type="Pfam" id="PF02687">
    <property type="entry name" value="FtsX"/>
    <property type="match status" value="2"/>
</dbReference>
<comment type="subcellular location">
    <subcellularLocation>
        <location evidence="1">Cell membrane</location>
        <topology evidence="1">Multi-pass membrane protein</topology>
    </subcellularLocation>
</comment>
<reference key="2">
    <citation type="submission" date="2011-04" db="EMBL/GenBank/DDBJ databases">
        <title>Complete sequence of chromosome of Haliscomenobacter hydrossis DSM 1100.</title>
        <authorList>
            <consortium name="US DOE Joint Genome Institute (JGI-PGF)"/>
            <person name="Lucas S."/>
            <person name="Han J."/>
            <person name="Lapidus A."/>
            <person name="Bruce D."/>
            <person name="Goodwin L."/>
            <person name="Pitluck S."/>
            <person name="Peters L."/>
            <person name="Kyrpides N."/>
            <person name="Mavromatis K."/>
            <person name="Ivanova N."/>
            <person name="Ovchinnikova G."/>
            <person name="Pagani I."/>
            <person name="Daligault H."/>
            <person name="Detter J.C."/>
            <person name="Han C."/>
            <person name="Land M."/>
            <person name="Hauser L."/>
            <person name="Markowitz V."/>
            <person name="Cheng J.-F."/>
            <person name="Hugenholtz P."/>
            <person name="Woyke T."/>
            <person name="Wu D."/>
            <person name="Verbarg S."/>
            <person name="Frueling A."/>
            <person name="Brambilla E."/>
            <person name="Klenk H.-P."/>
            <person name="Eisen J.A."/>
        </authorList>
    </citation>
    <scope>NUCLEOTIDE SEQUENCE</scope>
    <source>
        <strain>DSM 1100</strain>
    </source>
</reference>
<feature type="transmembrane region" description="Helical" evidence="6">
    <location>
        <begin position="356"/>
        <end position="377"/>
    </location>
</feature>
<feature type="domain" description="ABC3 transporter permease C-terminal" evidence="7">
    <location>
        <begin position="693"/>
        <end position="799"/>
    </location>
</feature>
<dbReference type="GO" id="GO:0022857">
    <property type="term" value="F:transmembrane transporter activity"/>
    <property type="evidence" value="ECO:0007669"/>
    <property type="project" value="TreeGrafter"/>
</dbReference>
<keyword evidence="2" id="KW-1003">Cell membrane</keyword>
<feature type="domain" description="ABC3 transporter permease C-terminal" evidence="7">
    <location>
        <begin position="306"/>
        <end position="420"/>
    </location>
</feature>
<dbReference type="KEGG" id="hhy:Halhy_3840"/>
<evidence type="ECO:0000256" key="1">
    <source>
        <dbReference type="ARBA" id="ARBA00004651"/>
    </source>
</evidence>
<keyword evidence="10" id="KW-1185">Reference proteome</keyword>
<dbReference type="STRING" id="760192.Halhy_3840"/>
<keyword evidence="5 6" id="KW-0472">Membrane</keyword>
<dbReference type="InterPro" id="IPR025857">
    <property type="entry name" value="MacB_PCD"/>
</dbReference>
<evidence type="ECO:0000313" key="10">
    <source>
        <dbReference type="Proteomes" id="UP000008461"/>
    </source>
</evidence>
<feature type="transmembrane region" description="Helical" evidence="6">
    <location>
        <begin position="299"/>
        <end position="322"/>
    </location>
</feature>
<evidence type="ECO:0000256" key="5">
    <source>
        <dbReference type="ARBA" id="ARBA00023136"/>
    </source>
</evidence>
<dbReference type="eggNOG" id="COG0577">
    <property type="taxonomic scope" value="Bacteria"/>
</dbReference>
<evidence type="ECO:0000256" key="6">
    <source>
        <dbReference type="SAM" id="Phobius"/>
    </source>
</evidence>
<organism evidence="9 10">
    <name type="scientific">Haliscomenobacter hydrossis (strain ATCC 27775 / DSM 1100 / LMG 10767 / O)</name>
    <dbReference type="NCBI Taxonomy" id="760192"/>
    <lineage>
        <taxon>Bacteria</taxon>
        <taxon>Pseudomonadati</taxon>
        <taxon>Bacteroidota</taxon>
        <taxon>Saprospiria</taxon>
        <taxon>Saprospirales</taxon>
        <taxon>Haliscomenobacteraceae</taxon>
        <taxon>Haliscomenobacter</taxon>
    </lineage>
</organism>
<dbReference type="Pfam" id="PF12704">
    <property type="entry name" value="MacB_PCD"/>
    <property type="match status" value="1"/>
</dbReference>
<accession>F4L285</accession>
<dbReference type="InterPro" id="IPR003838">
    <property type="entry name" value="ABC3_permease_C"/>
</dbReference>
<name>F4L285_HALH1</name>
<feature type="transmembrane region" description="Helical" evidence="6">
    <location>
        <begin position="740"/>
        <end position="759"/>
    </location>
</feature>